<dbReference type="Proteomes" id="UP000494252">
    <property type="component" value="Unassembled WGS sequence"/>
</dbReference>
<keyword evidence="2" id="KW-1185">Reference proteome</keyword>
<evidence type="ECO:0000313" key="1">
    <source>
        <dbReference type="EMBL" id="CAB3809653.1"/>
    </source>
</evidence>
<sequence>MYLEHIYTGFEPLDAFHVVSGGYFEHRLLRSSHAVMRHERLAVDDVRLETGSYDFSVVAQGNLPRDGLCIGSSLAAPMRPATTPH</sequence>
<organism evidence="1 2">
    <name type="scientific">Paraburkholderia fynbosensis</name>
    <dbReference type="NCBI Taxonomy" id="1200993"/>
    <lineage>
        <taxon>Bacteria</taxon>
        <taxon>Pseudomonadati</taxon>
        <taxon>Pseudomonadota</taxon>
        <taxon>Betaproteobacteria</taxon>
        <taxon>Burkholderiales</taxon>
        <taxon>Burkholderiaceae</taxon>
        <taxon>Paraburkholderia</taxon>
    </lineage>
</organism>
<proteinExistence type="predicted"/>
<evidence type="ECO:0000313" key="2">
    <source>
        <dbReference type="Proteomes" id="UP000494252"/>
    </source>
</evidence>
<gene>
    <name evidence="1" type="ORF">LMG27177_06862</name>
</gene>
<reference evidence="1 2" key="1">
    <citation type="submission" date="2020-04" db="EMBL/GenBank/DDBJ databases">
        <authorList>
            <person name="De Canck E."/>
        </authorList>
    </citation>
    <scope>NUCLEOTIDE SEQUENCE [LARGE SCALE GENOMIC DNA]</scope>
    <source>
        <strain evidence="1 2">LMG 27177</strain>
    </source>
</reference>
<dbReference type="EMBL" id="CADIKI010000030">
    <property type="protein sequence ID" value="CAB3809653.1"/>
    <property type="molecule type" value="Genomic_DNA"/>
</dbReference>
<accession>A0A6J5GZS4</accession>
<name>A0A6J5GZS4_9BURK</name>
<dbReference type="AlphaFoldDB" id="A0A6J5GZS4"/>
<protein>
    <submittedName>
        <fullName evidence="1">Uncharacterized protein</fullName>
    </submittedName>
</protein>